<protein>
    <submittedName>
        <fullName evidence="1">Uncharacterized protein</fullName>
    </submittedName>
</protein>
<gene>
    <name evidence="1" type="ORF">QEG23_001004</name>
</gene>
<evidence type="ECO:0000313" key="2">
    <source>
        <dbReference type="Proteomes" id="UP001218208"/>
    </source>
</evidence>
<dbReference type="EMBL" id="ABLOJW010000004">
    <property type="protein sequence ID" value="EKT4091519.1"/>
    <property type="molecule type" value="Genomic_DNA"/>
</dbReference>
<evidence type="ECO:0000313" key="1">
    <source>
        <dbReference type="EMBL" id="EKT4091519.1"/>
    </source>
</evidence>
<proteinExistence type="predicted"/>
<sequence>MDHRNQLDIFDHDPARLAKANRAAAEHALTDPFFSAKVRQDRHDHYIAEAERLEALAALCTPTRAADGGTHSNARNAR</sequence>
<dbReference type="AlphaFoldDB" id="A0AAI9BZT2"/>
<reference evidence="1" key="1">
    <citation type="submission" date="2022-07" db="EMBL/GenBank/DDBJ databases">
        <authorList>
            <consortium name="DAFM: The Division of Animal and Food Microbiology"/>
        </authorList>
    </citation>
    <scope>NUCLEOTIDE SEQUENCE</scope>
    <source>
        <strain evidence="1">19MO01SH01-2</strain>
    </source>
</reference>
<dbReference type="Proteomes" id="UP001218208">
    <property type="component" value="Unassembled WGS sequence"/>
</dbReference>
<comment type="caution">
    <text evidence="1">The sequence shown here is derived from an EMBL/GenBank/DDBJ whole genome shotgun (WGS) entry which is preliminary data.</text>
</comment>
<name>A0AAI9BZT2_STEMA</name>
<accession>A0AAI9BZT2</accession>
<organism evidence="1 2">
    <name type="scientific">Stenotrophomonas maltophilia</name>
    <name type="common">Pseudomonas maltophilia</name>
    <name type="synonym">Xanthomonas maltophilia</name>
    <dbReference type="NCBI Taxonomy" id="40324"/>
    <lineage>
        <taxon>Bacteria</taxon>
        <taxon>Pseudomonadati</taxon>
        <taxon>Pseudomonadota</taxon>
        <taxon>Gammaproteobacteria</taxon>
        <taxon>Lysobacterales</taxon>
        <taxon>Lysobacteraceae</taxon>
        <taxon>Stenotrophomonas</taxon>
        <taxon>Stenotrophomonas maltophilia group</taxon>
    </lineage>
</organism>